<protein>
    <submittedName>
        <fullName evidence="1">RGS domain-containing protein</fullName>
    </submittedName>
</protein>
<reference evidence="1" key="1">
    <citation type="submission" date="2016-06" db="UniProtKB">
        <authorList>
            <consortium name="WormBaseParasite"/>
        </authorList>
    </citation>
    <scope>IDENTIFICATION</scope>
</reference>
<accession>A0A183TUA1</accession>
<proteinExistence type="predicted"/>
<dbReference type="WBParaSite" id="SSLN_0002079301-mRNA-1">
    <property type="protein sequence ID" value="SSLN_0002079301-mRNA-1"/>
    <property type="gene ID" value="SSLN_0002079301"/>
</dbReference>
<evidence type="ECO:0000313" key="1">
    <source>
        <dbReference type="WBParaSite" id="SSLN_0002079301-mRNA-1"/>
    </source>
</evidence>
<dbReference type="AlphaFoldDB" id="A0A183TUA1"/>
<organism evidence="1">
    <name type="scientific">Schistocephalus solidus</name>
    <name type="common">Tapeworm</name>
    <dbReference type="NCBI Taxonomy" id="70667"/>
    <lineage>
        <taxon>Eukaryota</taxon>
        <taxon>Metazoa</taxon>
        <taxon>Spiralia</taxon>
        <taxon>Lophotrochozoa</taxon>
        <taxon>Platyhelminthes</taxon>
        <taxon>Cestoda</taxon>
        <taxon>Eucestoda</taxon>
        <taxon>Diphyllobothriidea</taxon>
        <taxon>Diphyllobothriidae</taxon>
        <taxon>Schistocephalus</taxon>
    </lineage>
</organism>
<sequence length="170" mass="19171">LLGIGVAFVQRDVHFETLYVEFCIQHLKSFQAMEKESQLQTELFSDIISCQRCKSVAAELISDASIATFFESGLKDTIECPQTALERMVKVASHINEEKRRRQLIDQLHFAGLDVDGWVRLRLRDVFRLPAKKDVGVGLCSPIAPFSSAGRPRIGPVPSYYLWLRGHHAG</sequence>
<name>A0A183TUA1_SCHSO</name>